<dbReference type="Proteomes" id="UP001055439">
    <property type="component" value="Chromosome 10"/>
</dbReference>
<dbReference type="AlphaFoldDB" id="A0A9E7EMC6"/>
<evidence type="ECO:0000313" key="2">
    <source>
        <dbReference type="Proteomes" id="UP001055439"/>
    </source>
</evidence>
<keyword evidence="2" id="KW-1185">Reference proteome</keyword>
<dbReference type="PANTHER" id="PTHR37251">
    <property type="entry name" value="MITOCHONDRIAL IMPORT RECEPTOR SUBUNIT TOM5 HOMOLOG"/>
    <property type="match status" value="1"/>
</dbReference>
<proteinExistence type="predicted"/>
<name>A0A9E7EMC6_9LILI</name>
<protein>
    <submittedName>
        <fullName evidence="1">Mitochondrial import receptor subunit tom5</fullName>
    </submittedName>
</protein>
<dbReference type="EMBL" id="CP097503">
    <property type="protein sequence ID" value="URD79356.1"/>
    <property type="molecule type" value="Genomic_DNA"/>
</dbReference>
<dbReference type="OrthoDB" id="5514856at2759"/>
<gene>
    <name evidence="1" type="ORF">MUK42_27407</name>
</gene>
<accession>A0A9E7EMC6</accession>
<dbReference type="GO" id="GO:0005742">
    <property type="term" value="C:mitochondrial outer membrane translocase complex"/>
    <property type="evidence" value="ECO:0007669"/>
    <property type="project" value="InterPro"/>
</dbReference>
<evidence type="ECO:0000313" key="1">
    <source>
        <dbReference type="EMBL" id="URD79356.1"/>
    </source>
</evidence>
<keyword evidence="1" id="KW-0675">Receptor</keyword>
<dbReference type="InterPro" id="IPR034553">
    <property type="entry name" value="TOM5_viridi"/>
</dbReference>
<dbReference type="PANTHER" id="PTHR37251:SF1">
    <property type="entry name" value="MITOCHONDRIAL IMPORT RECEPTOR SUBUNIT TOM5 HOMOLOG"/>
    <property type="match status" value="1"/>
</dbReference>
<sequence>MLFRRSNGSQGRIVGPASAWCRLWCCGRKKTSTAAKSEPKTLNLERAIWMAKSSASMENLKGFLRSQVNDEEKWALNSKLLRAAGLFAASIVLMRNFGDLMAI</sequence>
<organism evidence="1 2">
    <name type="scientific">Musa troglodytarum</name>
    <name type="common">fe'i banana</name>
    <dbReference type="NCBI Taxonomy" id="320322"/>
    <lineage>
        <taxon>Eukaryota</taxon>
        <taxon>Viridiplantae</taxon>
        <taxon>Streptophyta</taxon>
        <taxon>Embryophyta</taxon>
        <taxon>Tracheophyta</taxon>
        <taxon>Spermatophyta</taxon>
        <taxon>Magnoliopsida</taxon>
        <taxon>Liliopsida</taxon>
        <taxon>Zingiberales</taxon>
        <taxon>Musaceae</taxon>
        <taxon>Musa</taxon>
    </lineage>
</organism>
<reference evidence="1" key="1">
    <citation type="submission" date="2022-05" db="EMBL/GenBank/DDBJ databases">
        <title>The Musa troglodytarum L. genome provides insights into the mechanism of non-climacteric behaviour and enrichment of carotenoids.</title>
        <authorList>
            <person name="Wang J."/>
        </authorList>
    </citation>
    <scope>NUCLEOTIDE SEQUENCE</scope>
    <source>
        <tissue evidence="1">Leaf</tissue>
    </source>
</reference>